<feature type="domain" description="PBP" evidence="2">
    <location>
        <begin position="23"/>
        <end position="189"/>
    </location>
</feature>
<dbReference type="Pfam" id="PF12849">
    <property type="entry name" value="PBP_like_2"/>
    <property type="match status" value="1"/>
</dbReference>
<feature type="chain" id="PRO_5046900299" evidence="1">
    <location>
        <begin position="23"/>
        <end position="310"/>
    </location>
</feature>
<dbReference type="Proteomes" id="UP001205185">
    <property type="component" value="Unassembled WGS sequence"/>
</dbReference>
<evidence type="ECO:0000313" key="4">
    <source>
        <dbReference type="Proteomes" id="UP001205185"/>
    </source>
</evidence>
<accession>A0ABT1IML2</accession>
<dbReference type="InterPro" id="IPR024370">
    <property type="entry name" value="PBP_domain"/>
</dbReference>
<comment type="caution">
    <text evidence="3">The sequence shown here is derived from an EMBL/GenBank/DDBJ whole genome shotgun (WGS) entry which is preliminary data.</text>
</comment>
<gene>
    <name evidence="3" type="ORF">LV75_006430</name>
</gene>
<reference evidence="3 4" key="1">
    <citation type="submission" date="2022-06" db="EMBL/GenBank/DDBJ databases">
        <title>Genomic Encyclopedia of Archaeal and Bacterial Type Strains, Phase II (KMG-II): from individual species to whole genera.</title>
        <authorList>
            <person name="Goeker M."/>
        </authorList>
    </citation>
    <scope>NUCLEOTIDE SEQUENCE [LARGE SCALE GENOMIC DNA]</scope>
    <source>
        <strain evidence="3 4">DSM 44255</strain>
    </source>
</reference>
<keyword evidence="1" id="KW-0732">Signal</keyword>
<feature type="signal peptide" evidence="1">
    <location>
        <begin position="1"/>
        <end position="22"/>
    </location>
</feature>
<evidence type="ECO:0000313" key="3">
    <source>
        <dbReference type="EMBL" id="MCP2273898.1"/>
    </source>
</evidence>
<protein>
    <submittedName>
        <fullName evidence="3">PBP superfamily domain-containing protein</fullName>
    </submittedName>
</protein>
<organism evidence="3 4">
    <name type="scientific">Actinokineospora diospyrosa</name>
    <dbReference type="NCBI Taxonomy" id="103728"/>
    <lineage>
        <taxon>Bacteria</taxon>
        <taxon>Bacillati</taxon>
        <taxon>Actinomycetota</taxon>
        <taxon>Actinomycetes</taxon>
        <taxon>Pseudonocardiales</taxon>
        <taxon>Pseudonocardiaceae</taxon>
        <taxon>Actinokineospora</taxon>
    </lineage>
</organism>
<evidence type="ECO:0000256" key="1">
    <source>
        <dbReference type="SAM" id="SignalP"/>
    </source>
</evidence>
<dbReference type="RefSeq" id="WP_253891086.1">
    <property type="nucleotide sequence ID" value="NZ_BAAAVB010000010.1"/>
</dbReference>
<dbReference type="Gene3D" id="3.40.190.10">
    <property type="entry name" value="Periplasmic binding protein-like II"/>
    <property type="match status" value="2"/>
</dbReference>
<evidence type="ECO:0000259" key="2">
    <source>
        <dbReference type="Pfam" id="PF12849"/>
    </source>
</evidence>
<proteinExistence type="predicted"/>
<keyword evidence="4" id="KW-1185">Reference proteome</keyword>
<dbReference type="EMBL" id="JAMTCO010000019">
    <property type="protein sequence ID" value="MCP2273898.1"/>
    <property type="molecule type" value="Genomic_DNA"/>
</dbReference>
<name>A0ABT1IML2_9PSEU</name>
<dbReference type="SUPFAM" id="SSF53850">
    <property type="entry name" value="Periplasmic binding protein-like II"/>
    <property type="match status" value="1"/>
</dbReference>
<sequence>MRSLILIVLTTLLTISAATATADPAAPDADDIVGVGDRSSEALFDGLAAAYNASGPSAALASWAATGPSPIVPRTGADPIDRPNDPTTSLAELNRPGSTIDFARVSRPRQPTDGGTGVLYLPFATDKIGYATAAVTNAPPMLPDFLKRIFECTATTWHQVRPGSSGQTIEPVLPRGDSGSRITFLRAIRVTTPGPCVTEVDENDPTAFAGNPNRIGPFAQSRYTKLPSPRPIKVDTYLLAGTVFISTVVRDTNGPGPNGGVPDPLQPLFGTGIVGPDATGVGWICGTQAKDIIRAQGYNQLPVGTCGKQT</sequence>